<protein>
    <submittedName>
        <fullName evidence="2">Exlusion protein FxsA</fullName>
    </submittedName>
</protein>
<dbReference type="GO" id="GO:0016020">
    <property type="term" value="C:membrane"/>
    <property type="evidence" value="ECO:0007669"/>
    <property type="project" value="InterPro"/>
</dbReference>
<keyword evidence="1" id="KW-1133">Transmembrane helix</keyword>
<dbReference type="NCBIfam" id="NF008528">
    <property type="entry name" value="PRK11463.1-2"/>
    <property type="match status" value="1"/>
</dbReference>
<feature type="transmembrane region" description="Helical" evidence="1">
    <location>
        <begin position="27"/>
        <end position="46"/>
    </location>
</feature>
<reference evidence="2 3" key="1">
    <citation type="journal article" date="2018" name="Nat. Biotechnol.">
        <title>A standardized bacterial taxonomy based on genome phylogeny substantially revises the tree of life.</title>
        <authorList>
            <person name="Parks D.H."/>
            <person name="Chuvochina M."/>
            <person name="Waite D.W."/>
            <person name="Rinke C."/>
            <person name="Skarshewski A."/>
            <person name="Chaumeil P.A."/>
            <person name="Hugenholtz P."/>
        </authorList>
    </citation>
    <scope>NUCLEOTIDE SEQUENCE [LARGE SCALE GENOMIC DNA]</scope>
    <source>
        <strain evidence="2">UBA9958</strain>
    </source>
</reference>
<comment type="caution">
    <text evidence="2">The sequence shown here is derived from an EMBL/GenBank/DDBJ whole genome shotgun (WGS) entry which is preliminary data.</text>
</comment>
<gene>
    <name evidence="2" type="ORF">DCW48_01960</name>
</gene>
<dbReference type="EMBL" id="DNAA01000048">
    <property type="protein sequence ID" value="HBA08467.1"/>
    <property type="molecule type" value="Genomic_DNA"/>
</dbReference>
<keyword evidence="1" id="KW-0812">Transmembrane</keyword>
<dbReference type="PANTHER" id="PTHR35335:SF1">
    <property type="entry name" value="UPF0716 PROTEIN FXSA"/>
    <property type="match status" value="1"/>
</dbReference>
<keyword evidence="1" id="KW-0472">Membrane</keyword>
<dbReference type="STRING" id="1132855.GCA_000384255_00053"/>
<proteinExistence type="predicted"/>
<evidence type="ECO:0000256" key="1">
    <source>
        <dbReference type="SAM" id="Phobius"/>
    </source>
</evidence>
<dbReference type="Proteomes" id="UP000264313">
    <property type="component" value="Unassembled WGS sequence"/>
</dbReference>
<feature type="transmembrane region" description="Helical" evidence="1">
    <location>
        <begin position="78"/>
        <end position="101"/>
    </location>
</feature>
<dbReference type="Pfam" id="PF04186">
    <property type="entry name" value="FxsA"/>
    <property type="match status" value="1"/>
</dbReference>
<evidence type="ECO:0000313" key="3">
    <source>
        <dbReference type="Proteomes" id="UP000264313"/>
    </source>
</evidence>
<dbReference type="InterPro" id="IPR007313">
    <property type="entry name" value="FxsA"/>
</dbReference>
<sequence length="134" mass="15024">MRLLIGLILLAFPIAEIWLLIELGQEYGWWLLVYLVGIALLGLRLIRDEKSLFTGRMLQSMRTGDHPIKAIFGSARNIIAGVLLILPGVITDMIAVILLLVPIKNNQASNTQSPYQARRAANDDVIEGEFRRED</sequence>
<accession>A0A351R8U6</accession>
<organism evidence="2 3">
    <name type="scientific">Methylotenera mobilis</name>
    <dbReference type="NCBI Taxonomy" id="359408"/>
    <lineage>
        <taxon>Bacteria</taxon>
        <taxon>Pseudomonadati</taxon>
        <taxon>Pseudomonadota</taxon>
        <taxon>Betaproteobacteria</taxon>
        <taxon>Nitrosomonadales</taxon>
        <taxon>Methylophilaceae</taxon>
        <taxon>Methylotenera</taxon>
    </lineage>
</organism>
<name>A0A351R8U6_9PROT</name>
<dbReference type="AlphaFoldDB" id="A0A351R8U6"/>
<evidence type="ECO:0000313" key="2">
    <source>
        <dbReference type="EMBL" id="HBA08467.1"/>
    </source>
</evidence>
<dbReference type="PANTHER" id="PTHR35335">
    <property type="entry name" value="UPF0716 PROTEIN FXSA"/>
    <property type="match status" value="1"/>
</dbReference>